<dbReference type="SUPFAM" id="SSF56112">
    <property type="entry name" value="Protein kinase-like (PK-like)"/>
    <property type="match status" value="1"/>
</dbReference>
<evidence type="ECO:0000256" key="3">
    <source>
        <dbReference type="ARBA" id="ARBA00022679"/>
    </source>
</evidence>
<evidence type="ECO:0000256" key="2">
    <source>
        <dbReference type="ARBA" id="ARBA00012513"/>
    </source>
</evidence>
<organism evidence="10">
    <name type="scientific">uncultured marine group II/III euryarchaeote KM3_15_H06</name>
    <dbReference type="NCBI Taxonomy" id="1457911"/>
    <lineage>
        <taxon>Archaea</taxon>
        <taxon>Methanobacteriati</taxon>
        <taxon>Methanobacteriota</taxon>
        <taxon>environmental samples</taxon>
    </lineage>
</organism>
<dbReference type="InterPro" id="IPR000719">
    <property type="entry name" value="Prot_kinase_dom"/>
</dbReference>
<dbReference type="PROSITE" id="PS50011">
    <property type="entry name" value="PROTEIN_KINASE_DOM"/>
    <property type="match status" value="1"/>
</dbReference>
<keyword evidence="6" id="KW-0067">ATP-binding</keyword>
<evidence type="ECO:0000256" key="7">
    <source>
        <dbReference type="ARBA" id="ARBA00047899"/>
    </source>
</evidence>
<dbReference type="GO" id="GO:0005829">
    <property type="term" value="C:cytosol"/>
    <property type="evidence" value="ECO:0007669"/>
    <property type="project" value="TreeGrafter"/>
</dbReference>
<sequence length="147" mass="16258">MILSRMPGKQLIDVLRCIGDDGQNPHQTELSLQAAGGVIRQLHGRGAVHGDLTTNNLLWDDDAGISLIDFGLSSWTTEVEKMGLDLQVIHECLTASHPEHPDAMAQVLIGYREEPAVEWLGSDTPPPNADEVLNRFDKIRSRVRYHG</sequence>
<name>A0A075GMM7_9EURY</name>
<comment type="catalytic activity">
    <reaction evidence="7">
        <text>L-threonyl-[protein] + ATP = O-phospho-L-threonyl-[protein] + ADP + H(+)</text>
        <dbReference type="Rhea" id="RHEA:46608"/>
        <dbReference type="Rhea" id="RHEA-COMP:11060"/>
        <dbReference type="Rhea" id="RHEA-COMP:11605"/>
        <dbReference type="ChEBI" id="CHEBI:15378"/>
        <dbReference type="ChEBI" id="CHEBI:30013"/>
        <dbReference type="ChEBI" id="CHEBI:30616"/>
        <dbReference type="ChEBI" id="CHEBI:61977"/>
        <dbReference type="ChEBI" id="CHEBI:456216"/>
        <dbReference type="EC" id="2.7.11.1"/>
    </reaction>
</comment>
<dbReference type="PANTHER" id="PTHR12209:SF0">
    <property type="entry name" value="EKC_KEOPS COMPLEX SUBUNIT TP53RK"/>
    <property type="match status" value="1"/>
</dbReference>
<keyword evidence="4" id="KW-0547">Nucleotide-binding</keyword>
<feature type="domain" description="Protein kinase" evidence="9">
    <location>
        <begin position="1"/>
        <end position="147"/>
    </location>
</feature>
<evidence type="ECO:0000256" key="6">
    <source>
        <dbReference type="ARBA" id="ARBA00022840"/>
    </source>
</evidence>
<dbReference type="EC" id="2.7.11.1" evidence="2"/>
<evidence type="ECO:0000256" key="4">
    <source>
        <dbReference type="ARBA" id="ARBA00022741"/>
    </source>
</evidence>
<evidence type="ECO:0000313" key="10">
    <source>
        <dbReference type="EMBL" id="AIF02988.1"/>
    </source>
</evidence>
<dbReference type="PANTHER" id="PTHR12209">
    <property type="entry name" value="NON-SPECIFIC SERINE/THREONINE PROTEIN KINASE"/>
    <property type="match status" value="1"/>
</dbReference>
<reference evidence="10" key="1">
    <citation type="journal article" date="2014" name="Genome Biol. Evol.">
        <title>Pangenome evidence for extensive interdomain horizontal transfer affecting lineage core and shell genes in uncultured planktonic thaumarchaeota and euryarchaeota.</title>
        <authorList>
            <person name="Deschamps P."/>
            <person name="Zivanovic Y."/>
            <person name="Moreira D."/>
            <person name="Rodriguez-Valera F."/>
            <person name="Lopez-Garcia P."/>
        </authorList>
    </citation>
    <scope>NUCLEOTIDE SEQUENCE</scope>
</reference>
<evidence type="ECO:0000256" key="1">
    <source>
        <dbReference type="ARBA" id="ARBA00010630"/>
    </source>
</evidence>
<keyword evidence="10" id="KW-0723">Serine/threonine-protein kinase</keyword>
<dbReference type="GO" id="GO:0005524">
    <property type="term" value="F:ATP binding"/>
    <property type="evidence" value="ECO:0007669"/>
    <property type="project" value="UniProtKB-KW"/>
</dbReference>
<dbReference type="Pfam" id="PF07714">
    <property type="entry name" value="PK_Tyr_Ser-Thr"/>
    <property type="match status" value="1"/>
</dbReference>
<comment type="catalytic activity">
    <reaction evidence="8">
        <text>L-seryl-[protein] + ATP = O-phospho-L-seryl-[protein] + ADP + H(+)</text>
        <dbReference type="Rhea" id="RHEA:17989"/>
        <dbReference type="Rhea" id="RHEA-COMP:9863"/>
        <dbReference type="Rhea" id="RHEA-COMP:11604"/>
        <dbReference type="ChEBI" id="CHEBI:15378"/>
        <dbReference type="ChEBI" id="CHEBI:29999"/>
        <dbReference type="ChEBI" id="CHEBI:30616"/>
        <dbReference type="ChEBI" id="CHEBI:83421"/>
        <dbReference type="ChEBI" id="CHEBI:456216"/>
        <dbReference type="EC" id="2.7.11.1"/>
    </reaction>
</comment>
<dbReference type="GO" id="GO:0004674">
    <property type="term" value="F:protein serine/threonine kinase activity"/>
    <property type="evidence" value="ECO:0007669"/>
    <property type="project" value="UniProtKB-KW"/>
</dbReference>
<comment type="similarity">
    <text evidence="1">Belongs to the protein kinase superfamily. BUD32 family.</text>
</comment>
<evidence type="ECO:0000259" key="9">
    <source>
        <dbReference type="PROSITE" id="PS50011"/>
    </source>
</evidence>
<protein>
    <recommendedName>
        <fullName evidence="2">non-specific serine/threonine protein kinase</fullName>
        <ecNumber evidence="2">2.7.11.1</ecNumber>
    </recommendedName>
</protein>
<keyword evidence="5 10" id="KW-0418">Kinase</keyword>
<dbReference type="EMBL" id="KF900666">
    <property type="protein sequence ID" value="AIF02988.1"/>
    <property type="molecule type" value="Genomic_DNA"/>
</dbReference>
<proteinExistence type="inferred from homology"/>
<dbReference type="InterPro" id="IPR001245">
    <property type="entry name" value="Ser-Thr/Tyr_kinase_cat_dom"/>
</dbReference>
<evidence type="ECO:0000256" key="8">
    <source>
        <dbReference type="ARBA" id="ARBA00048679"/>
    </source>
</evidence>
<evidence type="ECO:0000256" key="5">
    <source>
        <dbReference type="ARBA" id="ARBA00022777"/>
    </source>
</evidence>
<dbReference type="InterPro" id="IPR011009">
    <property type="entry name" value="Kinase-like_dom_sf"/>
</dbReference>
<keyword evidence="3" id="KW-0808">Transferase</keyword>
<dbReference type="Gene3D" id="1.10.510.10">
    <property type="entry name" value="Transferase(Phosphotransferase) domain 1"/>
    <property type="match status" value="1"/>
</dbReference>
<accession>A0A075GMM7</accession>
<dbReference type="AlphaFoldDB" id="A0A075GMM7"/>